<reference evidence="10 11" key="1">
    <citation type="submission" date="2024-09" db="EMBL/GenBank/DDBJ databases">
        <authorList>
            <person name="Sun Q."/>
            <person name="Mori K."/>
        </authorList>
    </citation>
    <scope>NUCLEOTIDE SEQUENCE [LARGE SCALE GENOMIC DNA]</scope>
    <source>
        <strain evidence="10 11">JCM 3324</strain>
    </source>
</reference>
<dbReference type="CDD" id="cd14014">
    <property type="entry name" value="STKc_PknB_like"/>
    <property type="match status" value="1"/>
</dbReference>
<dbReference type="InterPro" id="IPR017441">
    <property type="entry name" value="Protein_kinase_ATP_BS"/>
</dbReference>
<evidence type="ECO:0000256" key="1">
    <source>
        <dbReference type="ARBA" id="ARBA00012513"/>
    </source>
</evidence>
<evidence type="ECO:0000313" key="11">
    <source>
        <dbReference type="Proteomes" id="UP001589568"/>
    </source>
</evidence>
<gene>
    <name evidence="10" type="ORF">ACFFR3_47275</name>
</gene>
<evidence type="ECO:0000256" key="2">
    <source>
        <dbReference type="ARBA" id="ARBA00022527"/>
    </source>
</evidence>
<dbReference type="InterPro" id="IPR008271">
    <property type="entry name" value="Ser/Thr_kinase_AS"/>
</dbReference>
<dbReference type="PROSITE" id="PS00107">
    <property type="entry name" value="PROTEIN_KINASE_ATP"/>
    <property type="match status" value="1"/>
</dbReference>
<feature type="binding site" evidence="7">
    <location>
        <position position="43"/>
    </location>
    <ligand>
        <name>ATP</name>
        <dbReference type="ChEBI" id="CHEBI:30616"/>
    </ligand>
</feature>
<dbReference type="PANTHER" id="PTHR43289:SF6">
    <property type="entry name" value="SERINE_THREONINE-PROTEIN KINASE NEKL-3"/>
    <property type="match status" value="1"/>
</dbReference>
<dbReference type="InterPro" id="IPR000719">
    <property type="entry name" value="Prot_kinase_dom"/>
</dbReference>
<keyword evidence="2" id="KW-0723">Serine/threonine-protein kinase</keyword>
<keyword evidence="3" id="KW-0808">Transferase</keyword>
<organism evidence="10 11">
    <name type="scientific">Nonomuraea salmonea</name>
    <dbReference type="NCBI Taxonomy" id="46181"/>
    <lineage>
        <taxon>Bacteria</taxon>
        <taxon>Bacillati</taxon>
        <taxon>Actinomycetota</taxon>
        <taxon>Actinomycetes</taxon>
        <taxon>Streptosporangiales</taxon>
        <taxon>Streptosporangiaceae</taxon>
        <taxon>Nonomuraea</taxon>
    </lineage>
</organism>
<evidence type="ECO:0000256" key="3">
    <source>
        <dbReference type="ARBA" id="ARBA00022679"/>
    </source>
</evidence>
<evidence type="ECO:0000256" key="8">
    <source>
        <dbReference type="SAM" id="MobiDB-lite"/>
    </source>
</evidence>
<keyword evidence="6 7" id="KW-0067">ATP-binding</keyword>
<feature type="compositionally biased region" description="Low complexity" evidence="8">
    <location>
        <begin position="453"/>
        <end position="475"/>
    </location>
</feature>
<evidence type="ECO:0000256" key="6">
    <source>
        <dbReference type="ARBA" id="ARBA00022840"/>
    </source>
</evidence>
<evidence type="ECO:0000256" key="7">
    <source>
        <dbReference type="PROSITE-ProRule" id="PRU10141"/>
    </source>
</evidence>
<feature type="compositionally biased region" description="Pro residues" evidence="8">
    <location>
        <begin position="294"/>
        <end position="305"/>
    </location>
</feature>
<name>A0ABV5P3I3_9ACTN</name>
<feature type="region of interest" description="Disordered" evidence="8">
    <location>
        <begin position="275"/>
        <end position="418"/>
    </location>
</feature>
<dbReference type="PROSITE" id="PS50011">
    <property type="entry name" value="PROTEIN_KINASE_DOM"/>
    <property type="match status" value="1"/>
</dbReference>
<evidence type="ECO:0000256" key="5">
    <source>
        <dbReference type="ARBA" id="ARBA00022777"/>
    </source>
</evidence>
<keyword evidence="5 10" id="KW-0418">Kinase</keyword>
<dbReference type="SMART" id="SM00220">
    <property type="entry name" value="S_TKc"/>
    <property type="match status" value="1"/>
</dbReference>
<comment type="caution">
    <text evidence="10">The sequence shown here is derived from an EMBL/GenBank/DDBJ whole genome shotgun (WGS) entry which is preliminary data.</text>
</comment>
<dbReference type="RefSeq" id="WP_379485305.1">
    <property type="nucleotide sequence ID" value="NZ_JBHMCF010000060.1"/>
</dbReference>
<evidence type="ECO:0000313" key="10">
    <source>
        <dbReference type="EMBL" id="MFB9477143.1"/>
    </source>
</evidence>
<dbReference type="Gene3D" id="1.10.510.10">
    <property type="entry name" value="Transferase(Phosphotransferase) domain 1"/>
    <property type="match status" value="1"/>
</dbReference>
<feature type="region of interest" description="Disordered" evidence="8">
    <location>
        <begin position="453"/>
        <end position="547"/>
    </location>
</feature>
<keyword evidence="11" id="KW-1185">Reference proteome</keyword>
<keyword evidence="4 7" id="KW-0547">Nucleotide-binding</keyword>
<dbReference type="Proteomes" id="UP001589568">
    <property type="component" value="Unassembled WGS sequence"/>
</dbReference>
<dbReference type="PROSITE" id="PS00108">
    <property type="entry name" value="PROTEIN_KINASE_ST"/>
    <property type="match status" value="1"/>
</dbReference>
<evidence type="ECO:0000259" key="9">
    <source>
        <dbReference type="PROSITE" id="PS50011"/>
    </source>
</evidence>
<proteinExistence type="predicted"/>
<evidence type="ECO:0000256" key="4">
    <source>
        <dbReference type="ARBA" id="ARBA00022741"/>
    </source>
</evidence>
<feature type="compositionally biased region" description="Pro residues" evidence="8">
    <location>
        <begin position="378"/>
        <end position="390"/>
    </location>
</feature>
<dbReference type="GO" id="GO:0016301">
    <property type="term" value="F:kinase activity"/>
    <property type="evidence" value="ECO:0007669"/>
    <property type="project" value="UniProtKB-KW"/>
</dbReference>
<dbReference type="PANTHER" id="PTHR43289">
    <property type="entry name" value="MITOGEN-ACTIVATED PROTEIN KINASE KINASE KINASE 20-RELATED"/>
    <property type="match status" value="1"/>
</dbReference>
<sequence>MAQDESEASLGSRYVLLEEIGGGAMGTVRRARLRDTGEIVAVKLLRDGLAADQDLVLRFVQERNVMRSLRHPHIVPLRDFVIEGDRLALVMDLVEGGDLRGLLRQRDTLPPPETARLMAQVAEALAAAHALGVVHRDVKPANVLIDTAGRARLSDFGVARIVHGPGLTGTSSIIGTPAYLAPEVAEGDAATAAVDVYALGLILYELLAGRPPFAGDHPMALLRQHATAMPRRLPGMPDALWTLIRTCSAKDPAARPTAEAVAAALHQAAPALTGLTALPPVPRTDPASSTSEPLPTPPKPAPTPSQPTSSTPSQPAPSPTPDPLPAVPGPLGPATNPRHSGPGAATNPEPWPPGSGPATPGAFSTSASPPSGHHAPFTPEPHPQAAPSQPPSSAEQSTWPRGAGGPPPAGGAGSFARPSRKRGVLVASGALAVVLAGTALVVAAPWRQEAAPVAAPTTPPSTASTPPATPSGAAAVDIATPSPKSLAKPKERQETPKVVVTVTAAPPSPATTAPTQPVRTKSSKPKPRETEPETEAPPSEPPAPQWRCRSWLTTAGGVDMSPCMAVTGDIIHLKGQVRGSARSDVHVQLYDTDADTNLSQPFICADVLAPAGGVATCGPFTISVPRKGAKTDVRQRWRRTGSVSWSGGAESPYVVW</sequence>
<feature type="compositionally biased region" description="Low complexity" evidence="8">
    <location>
        <begin position="496"/>
        <end position="518"/>
    </location>
</feature>
<dbReference type="EC" id="2.7.11.1" evidence="1"/>
<dbReference type="EMBL" id="JBHMCF010000060">
    <property type="protein sequence ID" value="MFB9477143.1"/>
    <property type="molecule type" value="Genomic_DNA"/>
</dbReference>
<dbReference type="SUPFAM" id="SSF56112">
    <property type="entry name" value="Protein kinase-like (PK-like)"/>
    <property type="match status" value="1"/>
</dbReference>
<protein>
    <recommendedName>
        <fullName evidence="1">non-specific serine/threonine protein kinase</fullName>
        <ecNumber evidence="1">2.7.11.1</ecNumber>
    </recommendedName>
</protein>
<feature type="domain" description="Protein kinase" evidence="9">
    <location>
        <begin position="14"/>
        <end position="269"/>
    </location>
</feature>
<dbReference type="InterPro" id="IPR011009">
    <property type="entry name" value="Kinase-like_dom_sf"/>
</dbReference>
<feature type="compositionally biased region" description="Pro residues" evidence="8">
    <location>
        <begin position="314"/>
        <end position="331"/>
    </location>
</feature>
<dbReference type="Pfam" id="PF00069">
    <property type="entry name" value="Pkinase"/>
    <property type="match status" value="1"/>
</dbReference>
<accession>A0ABV5P3I3</accession>